<feature type="transmembrane region" description="Helical" evidence="1">
    <location>
        <begin position="7"/>
        <end position="26"/>
    </location>
</feature>
<comment type="caution">
    <text evidence="2">The sequence shown here is derived from an EMBL/GenBank/DDBJ whole genome shotgun (WGS) entry which is preliminary data.</text>
</comment>
<evidence type="ECO:0000256" key="1">
    <source>
        <dbReference type="SAM" id="Phobius"/>
    </source>
</evidence>
<keyword evidence="1" id="KW-0812">Transmembrane</keyword>
<feature type="transmembrane region" description="Helical" evidence="1">
    <location>
        <begin position="130"/>
        <end position="148"/>
    </location>
</feature>
<accession>A0ABR6YC43</accession>
<evidence type="ECO:0008006" key="4">
    <source>
        <dbReference type="Google" id="ProtNLM"/>
    </source>
</evidence>
<reference evidence="2 3" key="1">
    <citation type="submission" date="2020-08" db="EMBL/GenBank/DDBJ databases">
        <title>Novel species isolated from subtropical streams in China.</title>
        <authorList>
            <person name="Lu H."/>
        </authorList>
    </citation>
    <scope>NUCLEOTIDE SEQUENCE [LARGE SCALE GENOMIC DNA]</scope>
    <source>
        <strain evidence="2 3">LX15W</strain>
    </source>
</reference>
<keyword evidence="1" id="KW-0472">Membrane</keyword>
<proteinExistence type="predicted"/>
<dbReference type="RefSeq" id="WP_186942141.1">
    <property type="nucleotide sequence ID" value="NZ_JACOGA010000009.1"/>
</dbReference>
<protein>
    <recommendedName>
        <fullName evidence="4">Intracellular septation protein A</fullName>
    </recommendedName>
</protein>
<sequence>MSINHRLLTATTVILTLIYPLAIWFGKGQVEPRWLAALLLILVATRLPALKISKLARWSALCGLAMVLAAVWTNALLPLKLYPVLVNLAFLIAFTYSLSTPQSMVERFARITEPDLPDVAVRYTRNVTKVWCAFFVFNGSMALITAIWASQEIWTLYTGVVSYLLMGSLFVIEYLVRIRFKRRHHV</sequence>
<dbReference type="Proteomes" id="UP000624279">
    <property type="component" value="Unassembled WGS sequence"/>
</dbReference>
<name>A0ABR6YC43_9BURK</name>
<feature type="transmembrane region" description="Helical" evidence="1">
    <location>
        <begin position="81"/>
        <end position="98"/>
    </location>
</feature>
<dbReference type="EMBL" id="JACOGA010000009">
    <property type="protein sequence ID" value="MBC3874115.1"/>
    <property type="molecule type" value="Genomic_DNA"/>
</dbReference>
<feature type="transmembrane region" description="Helical" evidence="1">
    <location>
        <begin position="32"/>
        <end position="49"/>
    </location>
</feature>
<organism evidence="2 3">
    <name type="scientific">Undibacterium flavidum</name>
    <dbReference type="NCBI Taxonomy" id="2762297"/>
    <lineage>
        <taxon>Bacteria</taxon>
        <taxon>Pseudomonadati</taxon>
        <taxon>Pseudomonadota</taxon>
        <taxon>Betaproteobacteria</taxon>
        <taxon>Burkholderiales</taxon>
        <taxon>Oxalobacteraceae</taxon>
        <taxon>Undibacterium</taxon>
    </lineage>
</organism>
<evidence type="ECO:0000313" key="2">
    <source>
        <dbReference type="EMBL" id="MBC3874115.1"/>
    </source>
</evidence>
<evidence type="ECO:0000313" key="3">
    <source>
        <dbReference type="Proteomes" id="UP000624279"/>
    </source>
</evidence>
<keyword evidence="1" id="KW-1133">Transmembrane helix</keyword>
<keyword evidence="3" id="KW-1185">Reference proteome</keyword>
<gene>
    <name evidence="2" type="ORF">H8K55_10975</name>
</gene>
<feature type="transmembrane region" description="Helical" evidence="1">
    <location>
        <begin position="56"/>
        <end position="75"/>
    </location>
</feature>
<feature type="transmembrane region" description="Helical" evidence="1">
    <location>
        <begin position="154"/>
        <end position="176"/>
    </location>
</feature>